<dbReference type="AlphaFoldDB" id="A0AAE1FZF9"/>
<feature type="region of interest" description="Disordered" evidence="1">
    <location>
        <begin position="52"/>
        <end position="71"/>
    </location>
</feature>
<protein>
    <submittedName>
        <fullName evidence="2">Uncharacterized protein</fullName>
    </submittedName>
</protein>
<evidence type="ECO:0000256" key="1">
    <source>
        <dbReference type="SAM" id="MobiDB-lite"/>
    </source>
</evidence>
<evidence type="ECO:0000313" key="3">
    <source>
        <dbReference type="Proteomes" id="UP001286313"/>
    </source>
</evidence>
<keyword evidence="3" id="KW-1185">Reference proteome</keyword>
<feature type="compositionally biased region" description="Acidic residues" evidence="1">
    <location>
        <begin position="59"/>
        <end position="68"/>
    </location>
</feature>
<comment type="caution">
    <text evidence="2">The sequence shown here is derived from an EMBL/GenBank/DDBJ whole genome shotgun (WGS) entry which is preliminary data.</text>
</comment>
<evidence type="ECO:0000313" key="2">
    <source>
        <dbReference type="EMBL" id="KAK3883290.1"/>
    </source>
</evidence>
<accession>A0AAE1FZF9</accession>
<reference evidence="2" key="1">
    <citation type="submission" date="2023-10" db="EMBL/GenBank/DDBJ databases">
        <title>Genome assemblies of two species of porcelain crab, Petrolisthes cinctipes and Petrolisthes manimaculis (Anomura: Porcellanidae).</title>
        <authorList>
            <person name="Angst P."/>
        </authorList>
    </citation>
    <scope>NUCLEOTIDE SEQUENCE</scope>
    <source>
        <strain evidence="2">PB745_01</strain>
        <tissue evidence="2">Gill</tissue>
    </source>
</reference>
<gene>
    <name evidence="2" type="ORF">Pcinc_012327</name>
</gene>
<name>A0AAE1FZF9_PETCI</name>
<sequence length="127" mass="14197">MKNPVPTALEFRQTIKVISVAQFLKCPSTGSYAEDEREFLAEFLDNAALPEKKSVATDNNDDDDDEDSTSLSIDQLTSDSVLSKAEQCSLYNLAGYCISRVNAALTAQLVYRQWSLNSHLKIVMYKH</sequence>
<proteinExistence type="predicted"/>
<dbReference type="Proteomes" id="UP001286313">
    <property type="component" value="Unassembled WGS sequence"/>
</dbReference>
<organism evidence="2 3">
    <name type="scientific">Petrolisthes cinctipes</name>
    <name type="common">Flat porcelain crab</name>
    <dbReference type="NCBI Taxonomy" id="88211"/>
    <lineage>
        <taxon>Eukaryota</taxon>
        <taxon>Metazoa</taxon>
        <taxon>Ecdysozoa</taxon>
        <taxon>Arthropoda</taxon>
        <taxon>Crustacea</taxon>
        <taxon>Multicrustacea</taxon>
        <taxon>Malacostraca</taxon>
        <taxon>Eumalacostraca</taxon>
        <taxon>Eucarida</taxon>
        <taxon>Decapoda</taxon>
        <taxon>Pleocyemata</taxon>
        <taxon>Anomura</taxon>
        <taxon>Galatheoidea</taxon>
        <taxon>Porcellanidae</taxon>
        <taxon>Petrolisthes</taxon>
    </lineage>
</organism>
<dbReference type="EMBL" id="JAWQEG010000998">
    <property type="protein sequence ID" value="KAK3883290.1"/>
    <property type="molecule type" value="Genomic_DNA"/>
</dbReference>